<organism evidence="2 3">
    <name type="scientific">Herbaspirillum hiltneri N3</name>
    <dbReference type="NCBI Taxonomy" id="1262470"/>
    <lineage>
        <taxon>Bacteria</taxon>
        <taxon>Pseudomonadati</taxon>
        <taxon>Pseudomonadota</taxon>
        <taxon>Betaproteobacteria</taxon>
        <taxon>Burkholderiales</taxon>
        <taxon>Oxalobacteraceae</taxon>
        <taxon>Herbaspirillum</taxon>
    </lineage>
</organism>
<feature type="transmembrane region" description="Helical" evidence="1">
    <location>
        <begin position="100"/>
        <end position="121"/>
    </location>
</feature>
<keyword evidence="3" id="KW-1185">Reference proteome</keyword>
<proteinExistence type="predicted"/>
<keyword evidence="1" id="KW-0812">Transmembrane</keyword>
<dbReference type="EMBL" id="CP011409">
    <property type="protein sequence ID" value="AKZ64667.1"/>
    <property type="molecule type" value="Genomic_DNA"/>
</dbReference>
<sequence>MEPKALRTKPQAVRKAINLLWASTFGIGLIKTILDYSHWSTLGTPIFRFSVLLITSAVLVLLIFKMSEGKNWARITWLVFFVLGLLPSFLTIKGELSRSLLLGAISIIQILVQIYAGYLLFSKGGGVWFRKLNQSDEQTIGQARLDNSV</sequence>
<name>A0ABM5V4T2_9BURK</name>
<feature type="transmembrane region" description="Helical" evidence="1">
    <location>
        <begin position="12"/>
        <end position="34"/>
    </location>
</feature>
<protein>
    <submittedName>
        <fullName evidence="2">Uncharacterized protein</fullName>
    </submittedName>
</protein>
<accession>A0ABM5V4T2</accession>
<gene>
    <name evidence="2" type="ORF">F506_20200</name>
</gene>
<reference evidence="3" key="1">
    <citation type="journal article" date="2015" name="Genome Announc.">
        <title>Complete Genome Sequence of Herbaspirillum hiltneri N3 (DSM 17495), Isolated from Surface-Sterilized Wheat Roots.</title>
        <authorList>
            <person name="Guizelini D."/>
            <person name="Saizaki P.M."/>
            <person name="Coimbra N.A."/>
            <person name="Weiss V.A."/>
            <person name="Faoro H."/>
            <person name="Sfeir M.Z."/>
            <person name="Baura V.A."/>
            <person name="Monteiro R.A."/>
            <person name="Chubatsu L.S."/>
            <person name="Souza E.M."/>
            <person name="Cruz L.M."/>
            <person name="Pedrosa F.O."/>
            <person name="Raittz R.T."/>
            <person name="Marchaukoski J.N."/>
            <person name="Steffens M.B."/>
        </authorList>
    </citation>
    <scope>NUCLEOTIDE SEQUENCE [LARGE SCALE GENOMIC DNA]</scope>
    <source>
        <strain evidence="3">N3</strain>
    </source>
</reference>
<evidence type="ECO:0000313" key="3">
    <source>
        <dbReference type="Proteomes" id="UP000063429"/>
    </source>
</evidence>
<keyword evidence="1" id="KW-0472">Membrane</keyword>
<feature type="transmembrane region" description="Helical" evidence="1">
    <location>
        <begin position="76"/>
        <end position="94"/>
    </location>
</feature>
<dbReference type="Proteomes" id="UP000063429">
    <property type="component" value="Chromosome"/>
</dbReference>
<feature type="transmembrane region" description="Helical" evidence="1">
    <location>
        <begin position="46"/>
        <end position="64"/>
    </location>
</feature>
<evidence type="ECO:0000256" key="1">
    <source>
        <dbReference type="SAM" id="Phobius"/>
    </source>
</evidence>
<evidence type="ECO:0000313" key="2">
    <source>
        <dbReference type="EMBL" id="AKZ64667.1"/>
    </source>
</evidence>
<keyword evidence="1" id="KW-1133">Transmembrane helix</keyword>
<dbReference type="RefSeq" id="WP_053200407.1">
    <property type="nucleotide sequence ID" value="NZ_CP011409.1"/>
</dbReference>